<proteinExistence type="predicted"/>
<accession>A0A0C2MN56</accession>
<dbReference type="Proteomes" id="UP000031668">
    <property type="component" value="Unassembled WGS sequence"/>
</dbReference>
<evidence type="ECO:0000313" key="2">
    <source>
        <dbReference type="Proteomes" id="UP000031668"/>
    </source>
</evidence>
<sequence length="222" mass="25073">MSAKSGGLQNNVQKSKGLIYLYCVPVHVLKPPTSNVKDIMLNGFVFQKCVTELLTALMDQMKTNFVNFSRTITLIHRDNGHIEFSWRDDDFNNSFQDQKKCATTAFVGGKNESKCPTEADMSAKSGGLQNNVQKSKGLIYLYCVPVHVLKPPTSNVKDIMLNGFVFQKCVTELLTALMDQMKSNFVNFSRTITLIHRDNGHIAFSWRVENSRHSFQVTIIDL</sequence>
<comment type="caution">
    <text evidence="1">The sequence shown here is derived from an EMBL/GenBank/DDBJ whole genome shotgun (WGS) entry which is preliminary data.</text>
</comment>
<name>A0A0C2MN56_THEKT</name>
<gene>
    <name evidence="1" type="ORF">RF11_13100</name>
</gene>
<dbReference type="EMBL" id="JWZT01003716">
    <property type="protein sequence ID" value="KII65805.1"/>
    <property type="molecule type" value="Genomic_DNA"/>
</dbReference>
<keyword evidence="2" id="KW-1185">Reference proteome</keyword>
<reference evidence="1 2" key="1">
    <citation type="journal article" date="2014" name="Genome Biol. Evol.">
        <title>The genome of the myxosporean Thelohanellus kitauei shows adaptations to nutrient acquisition within its fish host.</title>
        <authorList>
            <person name="Yang Y."/>
            <person name="Xiong J."/>
            <person name="Zhou Z."/>
            <person name="Huo F."/>
            <person name="Miao W."/>
            <person name="Ran C."/>
            <person name="Liu Y."/>
            <person name="Zhang J."/>
            <person name="Feng J."/>
            <person name="Wang M."/>
            <person name="Wang M."/>
            <person name="Wang L."/>
            <person name="Yao B."/>
        </authorList>
    </citation>
    <scope>NUCLEOTIDE SEQUENCE [LARGE SCALE GENOMIC DNA]</scope>
    <source>
        <strain evidence="1">Wuqing</strain>
    </source>
</reference>
<protein>
    <submittedName>
        <fullName evidence="1">Uncharacterized protein</fullName>
    </submittedName>
</protein>
<dbReference type="AlphaFoldDB" id="A0A0C2MN56"/>
<organism evidence="1 2">
    <name type="scientific">Thelohanellus kitauei</name>
    <name type="common">Myxosporean</name>
    <dbReference type="NCBI Taxonomy" id="669202"/>
    <lineage>
        <taxon>Eukaryota</taxon>
        <taxon>Metazoa</taxon>
        <taxon>Cnidaria</taxon>
        <taxon>Myxozoa</taxon>
        <taxon>Myxosporea</taxon>
        <taxon>Bivalvulida</taxon>
        <taxon>Platysporina</taxon>
        <taxon>Myxobolidae</taxon>
        <taxon>Thelohanellus</taxon>
    </lineage>
</organism>
<evidence type="ECO:0000313" key="1">
    <source>
        <dbReference type="EMBL" id="KII65805.1"/>
    </source>
</evidence>